<dbReference type="RefSeq" id="WP_112870028.1">
    <property type="nucleotide sequence ID" value="NZ_CP021781.1"/>
</dbReference>
<dbReference type="InterPro" id="IPR037108">
    <property type="entry name" value="TM1727-like_C_sf"/>
</dbReference>
<feature type="domain" description="DUF2520" evidence="2">
    <location>
        <begin position="131"/>
        <end position="235"/>
    </location>
</feature>
<dbReference type="GO" id="GO:0016491">
    <property type="term" value="F:oxidoreductase activity"/>
    <property type="evidence" value="ECO:0007669"/>
    <property type="project" value="UniProtKB-KW"/>
</dbReference>
<dbReference type="EMBL" id="CP021781">
    <property type="protein sequence ID" value="AXA33854.1"/>
    <property type="molecule type" value="Genomic_DNA"/>
</dbReference>
<name>A0A2Z4XYL9_9GAMM</name>
<evidence type="ECO:0000313" key="6">
    <source>
        <dbReference type="Proteomes" id="UP000681131"/>
    </source>
</evidence>
<dbReference type="Proteomes" id="UP000251120">
    <property type="component" value="Chromosome"/>
</dbReference>
<evidence type="ECO:0000259" key="2">
    <source>
        <dbReference type="Pfam" id="PF10728"/>
    </source>
</evidence>
<sequence>MQQSLSYLFIGNGRLASHMAHYFGLQNLIFETWSRKDNSIEDLNNKVKKANRILLLINDNAIEAFTNKYLSEIIKHPNSDKLAIHCSGSLASKGIIGVHPLQSFTKEVKYSLNEYRKICFFYDNNELQLSFNDIFPDLSNPNYPIDTNKKAYYHALCVGANNFTTILWQAFAERMMKEFDVPFDKVHYYLKTTTNNIKNDVFSALTGPFIRNDTKTIETNLNSLNNDNFKLIYKAFLDFYNLENQTKK</sequence>
<reference evidence="3 5" key="1">
    <citation type="submission" date="2017-06" db="EMBL/GenBank/DDBJ databases">
        <title>Complete genome of Francisella adeliensis.</title>
        <authorList>
            <person name="Vallesi A."/>
            <person name="Sjodin A."/>
        </authorList>
    </citation>
    <scope>NUCLEOTIDE SEQUENCE [LARGE SCALE GENOMIC DNA]</scope>
    <source>
        <strain evidence="3 5">FDC440</strain>
    </source>
</reference>
<evidence type="ECO:0000256" key="1">
    <source>
        <dbReference type="ARBA" id="ARBA00023002"/>
    </source>
</evidence>
<dbReference type="Pfam" id="PF10728">
    <property type="entry name" value="DUF2520"/>
    <property type="match status" value="1"/>
</dbReference>
<dbReference type="PANTHER" id="PTHR40459">
    <property type="entry name" value="CONSERVED HYPOTHETICAL ALANINE AND LEUCINE RICH PROTEIN"/>
    <property type="match status" value="1"/>
</dbReference>
<dbReference type="InterPro" id="IPR018931">
    <property type="entry name" value="DUF2520"/>
</dbReference>
<dbReference type="SUPFAM" id="SSF48179">
    <property type="entry name" value="6-phosphogluconate dehydrogenase C-terminal domain-like"/>
    <property type="match status" value="1"/>
</dbReference>
<dbReference type="OrthoDB" id="8650434at2"/>
<dbReference type="PANTHER" id="PTHR40459:SF1">
    <property type="entry name" value="CONSERVED HYPOTHETICAL ALANINE AND LEUCINE RICH PROTEIN"/>
    <property type="match status" value="1"/>
</dbReference>
<reference evidence="4 6" key="2">
    <citation type="submission" date="2019-08" db="EMBL/GenBank/DDBJ databases">
        <title>Complete genome sequences of Francisella adeliensis (FSC1325 and FSC1326).</title>
        <authorList>
            <person name="Ohrman C."/>
            <person name="Uneklint I."/>
            <person name="Vallesi A."/>
            <person name="Karlsson L."/>
            <person name="Sjodin A."/>
        </authorList>
    </citation>
    <scope>NUCLEOTIDE SEQUENCE [LARGE SCALE GENOMIC DNA]</scope>
    <source>
        <strain evidence="4 6">FSC1325</strain>
    </source>
</reference>
<dbReference type="InterPro" id="IPR008927">
    <property type="entry name" value="6-PGluconate_DH-like_C_sf"/>
</dbReference>
<dbReference type="Gene3D" id="1.10.1040.20">
    <property type="entry name" value="ProC-like, C-terminal domain"/>
    <property type="match status" value="1"/>
</dbReference>
<proteinExistence type="predicted"/>
<evidence type="ECO:0000313" key="5">
    <source>
        <dbReference type="Proteomes" id="UP000251120"/>
    </source>
</evidence>
<organism evidence="3 5">
    <name type="scientific">Francisella adeliensis</name>
    <dbReference type="NCBI Taxonomy" id="2007306"/>
    <lineage>
        <taxon>Bacteria</taxon>
        <taxon>Pseudomonadati</taxon>
        <taxon>Pseudomonadota</taxon>
        <taxon>Gammaproteobacteria</taxon>
        <taxon>Thiotrichales</taxon>
        <taxon>Francisellaceae</taxon>
        <taxon>Francisella</taxon>
    </lineage>
</organism>
<gene>
    <name evidence="3" type="ORF">CDH04_05220</name>
    <name evidence="4" type="ORF">FZC43_05225</name>
</gene>
<keyword evidence="6" id="KW-1185">Reference proteome</keyword>
<keyword evidence="1" id="KW-0560">Oxidoreductase</keyword>
<dbReference type="Proteomes" id="UP000681131">
    <property type="component" value="Chromosome"/>
</dbReference>
<dbReference type="EMBL" id="CP043424">
    <property type="protein sequence ID" value="QIW12091.1"/>
    <property type="molecule type" value="Genomic_DNA"/>
</dbReference>
<evidence type="ECO:0000313" key="4">
    <source>
        <dbReference type="EMBL" id="QIW12091.1"/>
    </source>
</evidence>
<dbReference type="KEGG" id="fad:CDH04_05220"/>
<dbReference type="AlphaFoldDB" id="A0A2Z4XYL9"/>
<accession>A0A2Z4XYL9</accession>
<evidence type="ECO:0000313" key="3">
    <source>
        <dbReference type="EMBL" id="AXA33854.1"/>
    </source>
</evidence>
<dbReference type="Gene3D" id="3.40.50.720">
    <property type="entry name" value="NAD(P)-binding Rossmann-like Domain"/>
    <property type="match status" value="1"/>
</dbReference>
<protein>
    <submittedName>
        <fullName evidence="4">DUF2520 domain-containing protein</fullName>
    </submittedName>
</protein>